<dbReference type="RefSeq" id="XP_069230399.1">
    <property type="nucleotide sequence ID" value="XM_069373025.1"/>
</dbReference>
<dbReference type="GeneID" id="96005863"/>
<dbReference type="AlphaFoldDB" id="A0AB34KQN8"/>
<evidence type="ECO:0000313" key="5">
    <source>
        <dbReference type="Proteomes" id="UP000803884"/>
    </source>
</evidence>
<evidence type="ECO:0000256" key="2">
    <source>
        <dbReference type="SAM" id="SignalP"/>
    </source>
</evidence>
<feature type="region of interest" description="Disordered" evidence="1">
    <location>
        <begin position="232"/>
        <end position="263"/>
    </location>
</feature>
<name>A0AB34KQN8_9PEZI</name>
<keyword evidence="2" id="KW-0732">Signal</keyword>
<keyword evidence="5" id="KW-1185">Reference proteome</keyword>
<reference evidence="4 5" key="1">
    <citation type="journal article" date="2020" name="Microbiol. Resour. Announc.">
        <title>Draft Genome Sequence of a Cladosporium Species Isolated from the Mesophotic Ascidian Didemnum maculosum.</title>
        <authorList>
            <person name="Gioti A."/>
            <person name="Siaperas R."/>
            <person name="Nikolaivits E."/>
            <person name="Le Goff G."/>
            <person name="Ouazzani J."/>
            <person name="Kotoulas G."/>
            <person name="Topakas E."/>
        </authorList>
    </citation>
    <scope>NUCLEOTIDE SEQUENCE [LARGE SCALE GENOMIC DNA]</scope>
    <source>
        <strain evidence="4 5">TM138-S3</strain>
    </source>
</reference>
<dbReference type="Pfam" id="PF25485">
    <property type="entry name" value="DUF7908"/>
    <property type="match status" value="1"/>
</dbReference>
<feature type="chain" id="PRO_5044201986" description="DUF7908 domain-containing protein" evidence="2">
    <location>
        <begin position="22"/>
        <end position="323"/>
    </location>
</feature>
<gene>
    <name evidence="4" type="ORF">WHR41_04419</name>
</gene>
<feature type="compositionally biased region" description="Low complexity" evidence="1">
    <location>
        <begin position="232"/>
        <end position="245"/>
    </location>
</feature>
<organism evidence="4 5">
    <name type="scientific">Cladosporium halotolerans</name>
    <dbReference type="NCBI Taxonomy" id="1052096"/>
    <lineage>
        <taxon>Eukaryota</taxon>
        <taxon>Fungi</taxon>
        <taxon>Dikarya</taxon>
        <taxon>Ascomycota</taxon>
        <taxon>Pezizomycotina</taxon>
        <taxon>Dothideomycetes</taxon>
        <taxon>Dothideomycetidae</taxon>
        <taxon>Cladosporiales</taxon>
        <taxon>Cladosporiaceae</taxon>
        <taxon>Cladosporium</taxon>
    </lineage>
</organism>
<evidence type="ECO:0000259" key="3">
    <source>
        <dbReference type="Pfam" id="PF25485"/>
    </source>
</evidence>
<comment type="caution">
    <text evidence="4">The sequence shown here is derived from an EMBL/GenBank/DDBJ whole genome shotgun (WGS) entry which is preliminary data.</text>
</comment>
<dbReference type="Proteomes" id="UP000803884">
    <property type="component" value="Unassembled WGS sequence"/>
</dbReference>
<evidence type="ECO:0000313" key="4">
    <source>
        <dbReference type="EMBL" id="KAL1587294.1"/>
    </source>
</evidence>
<protein>
    <recommendedName>
        <fullName evidence="3">DUF7908 domain-containing protein</fullName>
    </recommendedName>
</protein>
<feature type="domain" description="DUF7908" evidence="3">
    <location>
        <begin position="65"/>
        <end position="203"/>
    </location>
</feature>
<evidence type="ECO:0000256" key="1">
    <source>
        <dbReference type="SAM" id="MobiDB-lite"/>
    </source>
</evidence>
<dbReference type="InterPro" id="IPR057230">
    <property type="entry name" value="DUF7908"/>
</dbReference>
<accession>A0AB34KQN8</accession>
<feature type="signal peptide" evidence="2">
    <location>
        <begin position="1"/>
        <end position="21"/>
    </location>
</feature>
<proteinExistence type="predicted"/>
<feature type="compositionally biased region" description="Low complexity" evidence="1">
    <location>
        <begin position="252"/>
        <end position="263"/>
    </location>
</feature>
<dbReference type="EMBL" id="JAAQHG020000011">
    <property type="protein sequence ID" value="KAL1587294.1"/>
    <property type="molecule type" value="Genomic_DNA"/>
</dbReference>
<sequence length="323" mass="35320">MIFRNAAALFAISSLSGNVLGEVITITRYPSTCSAIYTTGTRSVTIVQSTVTVVPIQYNDEAWNSGTPFVLEIQLDGMYNNLQRREPPQLSWLTLNGNTSTNPLSAGQYQVRNGQLMSVNGSHVSTNLFVENQPFAISPTIGTISTTFSFKDDVLNWTSPRFTNGQAQFYKLPVGLIDNAQVLCKFIGPDEPEQSWAPIVLRARLCDGVHPLSSTTATSTGSITVSSSIVMDSMSSSPPGQYTTEGPPPYTYPQASSSSQSPVPSHYEFRYQVKLTKLVVSLHTNDILRRYASDIFSAYLHPSLLVKRFILSGAANLRVSNTK</sequence>